<sequence length="635" mass="70438">MPIKISTMRLMVALFTGLVLLLPYGSQASKLSLPLTGGSHHHQQLTSATIHLTPNGLQCERIAVSACHGVGYNMTAFPNLAGHTNQMEAELRITKLLPLIESHCSNTIRFLLCSSLFPLCTPDVPRPVTACKSLCEFVKSECSSHTELMQLWPEFLKCEQLPSPEHQELCMQIPTIPTVKTNAPHSNGDNRTAAEDNGRAQSLPRQLQIPQQVHQHLPAQAGGPAIAAAPPPPPSHHFYWPWMSQHIISKAIKPTAICPTNFTVNPFNADECVPQCSRDGFHTTQQKKIAESLILGLSAICFVLTLFSLVTFWAEPTRFGYPERPVLFLCLCYNLFSVCYLERIVFHNSSRAMALMEDPLSKTQHPACSLAPPCLASYITTSYLSLCAATWWLIFALCFYLSSHKKWSSEALEKKSGLFHVLAWVPPLAPPIAALLMEKVKPNELTGMCSAPGFVEIPTIVLLLLGFFFTLRASRSLHALQQQMLPTFGHQRFSQIRKRFLIFSLLFFVPTLAGVVSRFFEPHMDSVPTCSTREDCASPTPLIAWPTLLRLFFQLTGGTLTGMWVWSRKTCESYRSRLVPTPTSSMTNTTTKSAASLPKKHLHTSGKSTIGAPLYSGINFHNVPVYTTTTIVPRV</sequence>
<dbReference type="STRING" id="7370.A0A1I8M8X4"/>
<dbReference type="VEuPathDB" id="VectorBase:MDOMA2_007233"/>
<feature type="transmembrane region" description="Helical" evidence="11">
    <location>
        <begin position="500"/>
        <end position="520"/>
    </location>
</feature>
<evidence type="ECO:0000256" key="10">
    <source>
        <dbReference type="SAM" id="MobiDB-lite"/>
    </source>
</evidence>
<dbReference type="GO" id="GO:0060070">
    <property type="term" value="P:canonical Wnt signaling pathway"/>
    <property type="evidence" value="ECO:0007669"/>
    <property type="project" value="TreeGrafter"/>
</dbReference>
<evidence type="ECO:0000313" key="15">
    <source>
        <dbReference type="EnsemblMetazoa" id="MDOA002441-PA"/>
    </source>
</evidence>
<feature type="domain" description="G-protein coupled receptors family 2 profile 2" evidence="14">
    <location>
        <begin position="287"/>
        <end position="573"/>
    </location>
</feature>
<evidence type="ECO:0000256" key="4">
    <source>
        <dbReference type="ARBA" id="ARBA00022692"/>
    </source>
</evidence>
<keyword evidence="12" id="KW-0732">Signal</keyword>
<evidence type="ECO:0000256" key="1">
    <source>
        <dbReference type="ARBA" id="ARBA00004141"/>
    </source>
</evidence>
<dbReference type="SMART" id="SM00063">
    <property type="entry name" value="FRI"/>
    <property type="match status" value="1"/>
</dbReference>
<keyword evidence="5 11" id="KW-1133">Transmembrane helix</keyword>
<dbReference type="GO" id="GO:0035567">
    <property type="term" value="P:non-canonical Wnt signaling pathway"/>
    <property type="evidence" value="ECO:0007669"/>
    <property type="project" value="TreeGrafter"/>
</dbReference>
<feature type="disulfide bond" evidence="9">
    <location>
        <begin position="67"/>
        <end position="113"/>
    </location>
</feature>
<evidence type="ECO:0000256" key="12">
    <source>
        <dbReference type="SAM" id="SignalP"/>
    </source>
</evidence>
<feature type="chain" id="PRO_5044560025" description="Frizzled-3" evidence="12">
    <location>
        <begin position="29"/>
        <end position="635"/>
    </location>
</feature>
<dbReference type="PANTHER" id="PTHR11309:SF142">
    <property type="entry name" value="FRIZZLED-3"/>
    <property type="match status" value="1"/>
</dbReference>
<evidence type="ECO:0000256" key="9">
    <source>
        <dbReference type="PROSITE-ProRule" id="PRU00090"/>
    </source>
</evidence>
<comment type="caution">
    <text evidence="9">Lacks conserved residue(s) required for the propagation of feature annotation.</text>
</comment>
<dbReference type="Gene3D" id="1.10.2000.10">
    <property type="entry name" value="Frizzled cysteine-rich domain"/>
    <property type="match status" value="1"/>
</dbReference>
<dbReference type="PANTHER" id="PTHR11309">
    <property type="entry name" value="FRIZZLED"/>
    <property type="match status" value="1"/>
</dbReference>
<feature type="transmembrane region" description="Helical" evidence="11">
    <location>
        <begin position="382"/>
        <end position="401"/>
    </location>
</feature>
<evidence type="ECO:0000256" key="8">
    <source>
        <dbReference type="ARBA" id="ARBA00023170"/>
    </source>
</evidence>
<comment type="subcellular location">
    <subcellularLocation>
        <location evidence="1">Membrane</location>
        <topology evidence="1">Multi-pass membrane protein</topology>
    </subcellularLocation>
</comment>
<evidence type="ECO:0008006" key="16">
    <source>
        <dbReference type="Google" id="ProtNLM"/>
    </source>
</evidence>
<evidence type="ECO:0000256" key="6">
    <source>
        <dbReference type="ARBA" id="ARBA00023136"/>
    </source>
</evidence>
<dbReference type="eggNOG" id="KOG3577">
    <property type="taxonomic scope" value="Eukaryota"/>
</dbReference>
<dbReference type="SMART" id="SM01330">
    <property type="entry name" value="Frizzled"/>
    <property type="match status" value="1"/>
</dbReference>
<dbReference type="PROSITE" id="PS50261">
    <property type="entry name" value="G_PROTEIN_RECEP_F2_4"/>
    <property type="match status" value="1"/>
</dbReference>
<dbReference type="InterPro" id="IPR036790">
    <property type="entry name" value="Frizzled_dom_sf"/>
</dbReference>
<keyword evidence="6 11" id="KW-0472">Membrane</keyword>
<feature type="disulfide bond" evidence="9">
    <location>
        <begin position="59"/>
        <end position="120"/>
    </location>
</feature>
<dbReference type="InterPro" id="IPR017981">
    <property type="entry name" value="GPCR_2-like_7TM"/>
</dbReference>
<dbReference type="RefSeq" id="XP_005180184.2">
    <property type="nucleotide sequence ID" value="XM_005180127.4"/>
</dbReference>
<feature type="signal peptide" evidence="12">
    <location>
        <begin position="1"/>
        <end position="28"/>
    </location>
</feature>
<dbReference type="GO" id="GO:0005615">
    <property type="term" value="C:extracellular space"/>
    <property type="evidence" value="ECO:0007669"/>
    <property type="project" value="TreeGrafter"/>
</dbReference>
<evidence type="ECO:0000259" key="14">
    <source>
        <dbReference type="PROSITE" id="PS50261"/>
    </source>
</evidence>
<evidence type="ECO:0000259" key="13">
    <source>
        <dbReference type="PROSITE" id="PS50038"/>
    </source>
</evidence>
<feature type="region of interest" description="Disordered" evidence="10">
    <location>
        <begin position="180"/>
        <end position="203"/>
    </location>
</feature>
<dbReference type="Pfam" id="PF01534">
    <property type="entry name" value="Frizzled"/>
    <property type="match status" value="1"/>
</dbReference>
<reference evidence="15" key="1">
    <citation type="submission" date="2020-05" db="UniProtKB">
        <authorList>
            <consortium name="EnsemblMetazoa"/>
        </authorList>
    </citation>
    <scope>IDENTIFICATION</scope>
    <source>
        <strain evidence="15">Aabys</strain>
    </source>
</reference>
<dbReference type="GO" id="GO:0004888">
    <property type="term" value="F:transmembrane signaling receptor activity"/>
    <property type="evidence" value="ECO:0007669"/>
    <property type="project" value="InterPro"/>
</dbReference>
<dbReference type="PROSITE" id="PS50038">
    <property type="entry name" value="FZ"/>
    <property type="match status" value="1"/>
</dbReference>
<dbReference type="KEGG" id="mde:101896814"/>
<dbReference type="GO" id="GO:0017147">
    <property type="term" value="F:Wnt-protein binding"/>
    <property type="evidence" value="ECO:0007669"/>
    <property type="project" value="TreeGrafter"/>
</dbReference>
<feature type="disulfide bond" evidence="9">
    <location>
        <begin position="104"/>
        <end position="142"/>
    </location>
</feature>
<feature type="transmembrane region" description="Helical" evidence="11">
    <location>
        <begin position="457"/>
        <end position="474"/>
    </location>
</feature>
<dbReference type="EnsemblMetazoa" id="MDOA002441-RA">
    <property type="protein sequence ID" value="MDOA002441-PA"/>
    <property type="gene ID" value="MDOA002441"/>
</dbReference>
<dbReference type="SUPFAM" id="SSF63501">
    <property type="entry name" value="Frizzled cysteine-rich domain"/>
    <property type="match status" value="1"/>
</dbReference>
<protein>
    <recommendedName>
        <fullName evidence="16">Frizzled-3</fullName>
    </recommendedName>
</protein>
<accession>A0A1I8M8X4</accession>
<dbReference type="InterPro" id="IPR000539">
    <property type="entry name" value="Frizzled/Smoothened_7TM"/>
</dbReference>
<feature type="transmembrane region" description="Helical" evidence="11">
    <location>
        <begin position="417"/>
        <end position="437"/>
    </location>
</feature>
<evidence type="ECO:0000256" key="7">
    <source>
        <dbReference type="ARBA" id="ARBA00023157"/>
    </source>
</evidence>
<keyword evidence="8" id="KW-0675">Receptor</keyword>
<feature type="transmembrane region" description="Helical" evidence="11">
    <location>
        <begin position="548"/>
        <end position="567"/>
    </location>
</feature>
<dbReference type="VEuPathDB" id="VectorBase:MDOA002441"/>
<dbReference type="Pfam" id="PF01392">
    <property type="entry name" value="Fz"/>
    <property type="match status" value="1"/>
</dbReference>
<dbReference type="InterPro" id="IPR015526">
    <property type="entry name" value="Frizzled/SFRP"/>
</dbReference>
<feature type="transmembrane region" description="Helical" evidence="11">
    <location>
        <begin position="293"/>
        <end position="314"/>
    </location>
</feature>
<dbReference type="AlphaFoldDB" id="A0A1I8M8X4"/>
<dbReference type="PRINTS" id="PR00489">
    <property type="entry name" value="FRIZZLED"/>
</dbReference>
<dbReference type="CDD" id="cd15031">
    <property type="entry name" value="7tmF_FZD3_insect"/>
    <property type="match status" value="1"/>
</dbReference>
<feature type="transmembrane region" description="Helical" evidence="11">
    <location>
        <begin position="326"/>
        <end position="346"/>
    </location>
</feature>
<evidence type="ECO:0000256" key="5">
    <source>
        <dbReference type="ARBA" id="ARBA00022989"/>
    </source>
</evidence>
<name>A0A1I8M8X4_MUSDO</name>
<comment type="similarity">
    <text evidence="2">Belongs to the G-protein coupled receptor Fz/Smo family.</text>
</comment>
<proteinExistence type="inferred from homology"/>
<gene>
    <name evidence="15" type="primary">101896814</name>
</gene>
<feature type="compositionally biased region" description="Polar residues" evidence="10">
    <location>
        <begin position="180"/>
        <end position="190"/>
    </location>
</feature>
<dbReference type="GO" id="GO:0016020">
    <property type="term" value="C:membrane"/>
    <property type="evidence" value="ECO:0007669"/>
    <property type="project" value="UniProtKB-SubCell"/>
</dbReference>
<dbReference type="InterPro" id="IPR020067">
    <property type="entry name" value="Frizzled_dom"/>
</dbReference>
<keyword evidence="3" id="KW-0217">Developmental protein</keyword>
<organism evidence="15">
    <name type="scientific">Musca domestica</name>
    <name type="common">House fly</name>
    <dbReference type="NCBI Taxonomy" id="7370"/>
    <lineage>
        <taxon>Eukaryota</taxon>
        <taxon>Metazoa</taxon>
        <taxon>Ecdysozoa</taxon>
        <taxon>Arthropoda</taxon>
        <taxon>Hexapoda</taxon>
        <taxon>Insecta</taxon>
        <taxon>Pterygota</taxon>
        <taxon>Neoptera</taxon>
        <taxon>Endopterygota</taxon>
        <taxon>Diptera</taxon>
        <taxon>Brachycera</taxon>
        <taxon>Muscomorpha</taxon>
        <taxon>Muscoidea</taxon>
        <taxon>Muscidae</taxon>
        <taxon>Musca</taxon>
    </lineage>
</organism>
<evidence type="ECO:0000256" key="11">
    <source>
        <dbReference type="SAM" id="Phobius"/>
    </source>
</evidence>
<keyword evidence="4 11" id="KW-0812">Transmembrane</keyword>
<evidence type="ECO:0000256" key="3">
    <source>
        <dbReference type="ARBA" id="ARBA00022473"/>
    </source>
</evidence>
<feature type="domain" description="FZ" evidence="13">
    <location>
        <begin position="54"/>
        <end position="173"/>
    </location>
</feature>
<evidence type="ECO:0000256" key="2">
    <source>
        <dbReference type="ARBA" id="ARBA00008077"/>
    </source>
</evidence>
<dbReference type="OrthoDB" id="5959102at2759"/>
<dbReference type="Gene3D" id="1.20.1070.10">
    <property type="entry name" value="Rhodopsin 7-helix transmembrane proteins"/>
    <property type="match status" value="1"/>
</dbReference>
<keyword evidence="7 9" id="KW-1015">Disulfide bond</keyword>